<gene>
    <name evidence="3" type="ORF">GSPATT00023271001</name>
</gene>
<dbReference type="Gene3D" id="1.10.238.10">
    <property type="entry name" value="EF-hand"/>
    <property type="match status" value="1"/>
</dbReference>
<dbReference type="SUPFAM" id="SSF47473">
    <property type="entry name" value="EF-hand"/>
    <property type="match status" value="1"/>
</dbReference>
<dbReference type="Proteomes" id="UP000000600">
    <property type="component" value="Unassembled WGS sequence"/>
</dbReference>
<feature type="coiled-coil region" evidence="1">
    <location>
        <begin position="9"/>
        <end position="36"/>
    </location>
</feature>
<accession>A0E480</accession>
<sequence>MKNSPLIQLPKWKIELKKIKDTIEEQEKSLVKLFKLFDSDLNQVLDLVEFVKFLRTFNSNINNEDASLIFQHFDKNCKRGIDFLELKSTFSNLNYDGSISILLNNIQVNKI</sequence>
<protein>
    <recommendedName>
        <fullName evidence="2">EF-hand domain-containing protein</fullName>
    </recommendedName>
</protein>
<reference evidence="3 4" key="1">
    <citation type="journal article" date="2006" name="Nature">
        <title>Global trends of whole-genome duplications revealed by the ciliate Paramecium tetraurelia.</title>
        <authorList>
            <consortium name="Genoscope"/>
            <person name="Aury J.-M."/>
            <person name="Jaillon O."/>
            <person name="Duret L."/>
            <person name="Noel B."/>
            <person name="Jubin C."/>
            <person name="Porcel B.M."/>
            <person name="Segurens B."/>
            <person name="Daubin V."/>
            <person name="Anthouard V."/>
            <person name="Aiach N."/>
            <person name="Arnaiz O."/>
            <person name="Billaut A."/>
            <person name="Beisson J."/>
            <person name="Blanc I."/>
            <person name="Bouhouche K."/>
            <person name="Camara F."/>
            <person name="Duharcourt S."/>
            <person name="Guigo R."/>
            <person name="Gogendeau D."/>
            <person name="Katinka M."/>
            <person name="Keller A.-M."/>
            <person name="Kissmehl R."/>
            <person name="Klotz C."/>
            <person name="Koll F."/>
            <person name="Le Moue A."/>
            <person name="Lepere C."/>
            <person name="Malinsky S."/>
            <person name="Nowacki M."/>
            <person name="Nowak J.K."/>
            <person name="Plattner H."/>
            <person name="Poulain J."/>
            <person name="Ruiz F."/>
            <person name="Serrano V."/>
            <person name="Zagulski M."/>
            <person name="Dessen P."/>
            <person name="Betermier M."/>
            <person name="Weissenbach J."/>
            <person name="Scarpelli C."/>
            <person name="Schachter V."/>
            <person name="Sperling L."/>
            <person name="Meyer E."/>
            <person name="Cohen J."/>
            <person name="Wincker P."/>
        </authorList>
    </citation>
    <scope>NUCLEOTIDE SEQUENCE [LARGE SCALE GENOMIC DNA]</scope>
    <source>
        <strain evidence="3 4">Stock d4-2</strain>
    </source>
</reference>
<evidence type="ECO:0000313" key="4">
    <source>
        <dbReference type="Proteomes" id="UP000000600"/>
    </source>
</evidence>
<proteinExistence type="predicted"/>
<evidence type="ECO:0000313" key="3">
    <source>
        <dbReference type="EMBL" id="CAK90097.1"/>
    </source>
</evidence>
<feature type="domain" description="EF-hand" evidence="2">
    <location>
        <begin position="61"/>
        <end position="96"/>
    </location>
</feature>
<dbReference type="AlphaFoldDB" id="A0E480"/>
<dbReference type="GO" id="GO:0005509">
    <property type="term" value="F:calcium ion binding"/>
    <property type="evidence" value="ECO:0007669"/>
    <property type="project" value="InterPro"/>
</dbReference>
<organism evidence="3 4">
    <name type="scientific">Paramecium tetraurelia</name>
    <dbReference type="NCBI Taxonomy" id="5888"/>
    <lineage>
        <taxon>Eukaryota</taxon>
        <taxon>Sar</taxon>
        <taxon>Alveolata</taxon>
        <taxon>Ciliophora</taxon>
        <taxon>Intramacronucleata</taxon>
        <taxon>Oligohymenophorea</taxon>
        <taxon>Peniculida</taxon>
        <taxon>Parameciidae</taxon>
        <taxon>Paramecium</taxon>
    </lineage>
</organism>
<keyword evidence="1" id="KW-0175">Coiled coil</keyword>
<keyword evidence="4" id="KW-1185">Reference proteome</keyword>
<dbReference type="GeneID" id="5043279"/>
<dbReference type="EMBL" id="CT868658">
    <property type="protein sequence ID" value="CAK90097.1"/>
    <property type="molecule type" value="Genomic_DNA"/>
</dbReference>
<dbReference type="PROSITE" id="PS50222">
    <property type="entry name" value="EF_HAND_2"/>
    <property type="match status" value="2"/>
</dbReference>
<feature type="domain" description="EF-hand" evidence="2">
    <location>
        <begin position="25"/>
        <end position="60"/>
    </location>
</feature>
<dbReference type="InterPro" id="IPR002048">
    <property type="entry name" value="EF_hand_dom"/>
</dbReference>
<dbReference type="KEGG" id="ptm:GSPATT00023271001"/>
<dbReference type="HOGENOM" id="CLU_2163320_0_0_1"/>
<dbReference type="InParanoid" id="A0E480"/>
<dbReference type="RefSeq" id="XP_001457494.1">
    <property type="nucleotide sequence ID" value="XM_001457457.1"/>
</dbReference>
<evidence type="ECO:0000259" key="2">
    <source>
        <dbReference type="PROSITE" id="PS50222"/>
    </source>
</evidence>
<dbReference type="InterPro" id="IPR011992">
    <property type="entry name" value="EF-hand-dom_pair"/>
</dbReference>
<evidence type="ECO:0000256" key="1">
    <source>
        <dbReference type="SAM" id="Coils"/>
    </source>
</evidence>
<name>A0E480_PARTE</name>